<evidence type="ECO:0000256" key="3">
    <source>
        <dbReference type="ARBA" id="ARBA00022448"/>
    </source>
</evidence>
<dbReference type="GO" id="GO:0009847">
    <property type="term" value="P:spore germination"/>
    <property type="evidence" value="ECO:0007669"/>
    <property type="project" value="InterPro"/>
</dbReference>
<feature type="transmembrane region" description="Helical" evidence="8">
    <location>
        <begin position="311"/>
        <end position="327"/>
    </location>
</feature>
<evidence type="ECO:0000256" key="1">
    <source>
        <dbReference type="ARBA" id="ARBA00004141"/>
    </source>
</evidence>
<evidence type="ECO:0000256" key="4">
    <source>
        <dbReference type="ARBA" id="ARBA00022544"/>
    </source>
</evidence>
<feature type="transmembrane region" description="Helical" evidence="8">
    <location>
        <begin position="90"/>
        <end position="112"/>
    </location>
</feature>
<name>A0A0U9HCG2_9BACI</name>
<reference evidence="9 10" key="2">
    <citation type="journal article" date="2016" name="Genome Announc.">
        <title>Draft Genome Sequence of Oceanobacillus picturae Heshi-B3, Isolated from Fermented Rice Bran in a Traditional Japanese Seafood Dish.</title>
        <authorList>
            <person name="Akuzawa S."/>
            <person name="Nagaoka J."/>
            <person name="Kanekatsu M."/>
            <person name="Kanesaki Y."/>
            <person name="Suzuki T."/>
        </authorList>
    </citation>
    <scope>NUCLEOTIDE SEQUENCE [LARGE SCALE GENOMIC DNA]</scope>
    <source>
        <strain evidence="9 10">Heshi-B3</strain>
    </source>
</reference>
<feature type="transmembrane region" description="Helical" evidence="8">
    <location>
        <begin position="46"/>
        <end position="69"/>
    </location>
</feature>
<gene>
    <name evidence="9" type="ORF">OPHB3_3482</name>
</gene>
<evidence type="ECO:0000256" key="8">
    <source>
        <dbReference type="SAM" id="Phobius"/>
    </source>
</evidence>
<feature type="transmembrane region" description="Helical" evidence="8">
    <location>
        <begin position="124"/>
        <end position="141"/>
    </location>
</feature>
<sequence>MVSDFKYGDEAISSREVMIALPAVTVGVGILSLPREIALLTIGADGWIALLVAGIMITLITWMTSKLAASYPGETFLSYSSKLVTKPISILFSLILVMQSLLLSAYVIRVIAEIAKAYLFDRTPLEVISLTFLLVIVYAVSGSRAGLFRLNMLFLPIIVLITFILSLFSFGWIEMDNFFPLFKTGVMDQIKASEISGLAFVGFNILFFYITLVKDTKKVPKASVYGMLMVIGLYLLIFFVNLGVFGNAVTGNLVYPLIELAKEIEIPGGFFERFDSFFFVIWIMSIFNTTTMSVDVSIYALQPFIKLKKQTLLFCMAPLIYIVGMIPEGSIEVAKLGTFIGYFGIISSSSITLILFTISKIRRGRKKEDATK</sequence>
<feature type="transmembrane region" description="Helical" evidence="8">
    <location>
        <begin position="12"/>
        <end position="34"/>
    </location>
</feature>
<accession>A0A0U9HCG2</accession>
<feature type="transmembrane region" description="Helical" evidence="8">
    <location>
        <begin position="224"/>
        <end position="245"/>
    </location>
</feature>
<keyword evidence="6 8" id="KW-1133">Transmembrane helix</keyword>
<organism evidence="9 10">
    <name type="scientific">Oceanobacillus picturae</name>
    <dbReference type="NCBI Taxonomy" id="171693"/>
    <lineage>
        <taxon>Bacteria</taxon>
        <taxon>Bacillati</taxon>
        <taxon>Bacillota</taxon>
        <taxon>Bacilli</taxon>
        <taxon>Bacillales</taxon>
        <taxon>Bacillaceae</taxon>
        <taxon>Oceanobacillus</taxon>
    </lineage>
</organism>
<proteinExistence type="inferred from homology"/>
<keyword evidence="7 8" id="KW-0472">Membrane</keyword>
<comment type="similarity">
    <text evidence="2">Belongs to the amino acid-polyamine-organocation (APC) superfamily. Spore germination protein (SGP) (TC 2.A.3.9) family.</text>
</comment>
<comment type="caution">
    <text evidence="9">The sequence shown here is derived from an EMBL/GenBank/DDBJ whole genome shotgun (WGS) entry which is preliminary data.</text>
</comment>
<feature type="transmembrane region" description="Helical" evidence="8">
    <location>
        <begin position="153"/>
        <end position="173"/>
    </location>
</feature>
<dbReference type="Gene3D" id="1.20.1740.10">
    <property type="entry name" value="Amino acid/polyamine transporter I"/>
    <property type="match status" value="1"/>
</dbReference>
<evidence type="ECO:0000256" key="5">
    <source>
        <dbReference type="ARBA" id="ARBA00022692"/>
    </source>
</evidence>
<dbReference type="Pfam" id="PF03845">
    <property type="entry name" value="Spore_permease"/>
    <property type="match status" value="1"/>
</dbReference>
<dbReference type="GO" id="GO:0016020">
    <property type="term" value="C:membrane"/>
    <property type="evidence" value="ECO:0007669"/>
    <property type="project" value="UniProtKB-SubCell"/>
</dbReference>
<dbReference type="InterPro" id="IPR004761">
    <property type="entry name" value="Spore_GerAB"/>
</dbReference>
<keyword evidence="5 8" id="KW-0812">Transmembrane</keyword>
<evidence type="ECO:0000256" key="6">
    <source>
        <dbReference type="ARBA" id="ARBA00022989"/>
    </source>
</evidence>
<evidence type="ECO:0000256" key="2">
    <source>
        <dbReference type="ARBA" id="ARBA00007998"/>
    </source>
</evidence>
<dbReference type="EMBL" id="BBXV01000048">
    <property type="protein sequence ID" value="GAQ19513.1"/>
    <property type="molecule type" value="Genomic_DNA"/>
</dbReference>
<dbReference type="NCBIfam" id="TIGR00912">
    <property type="entry name" value="2A0309"/>
    <property type="match status" value="1"/>
</dbReference>
<feature type="transmembrane region" description="Helical" evidence="8">
    <location>
        <begin position="193"/>
        <end position="212"/>
    </location>
</feature>
<protein>
    <submittedName>
        <fullName evidence="9">Spore germination protein YndE</fullName>
    </submittedName>
</protein>
<evidence type="ECO:0000313" key="10">
    <source>
        <dbReference type="Proteomes" id="UP000052946"/>
    </source>
</evidence>
<evidence type="ECO:0000313" key="9">
    <source>
        <dbReference type="EMBL" id="GAQ19513.1"/>
    </source>
</evidence>
<dbReference type="AlphaFoldDB" id="A0A0U9HCG2"/>
<keyword evidence="4" id="KW-0309">Germination</keyword>
<comment type="subcellular location">
    <subcellularLocation>
        <location evidence="1">Membrane</location>
        <topology evidence="1">Multi-pass membrane protein</topology>
    </subcellularLocation>
</comment>
<keyword evidence="3" id="KW-0813">Transport</keyword>
<feature type="transmembrane region" description="Helical" evidence="8">
    <location>
        <begin position="277"/>
        <end position="299"/>
    </location>
</feature>
<feature type="transmembrane region" description="Helical" evidence="8">
    <location>
        <begin position="339"/>
        <end position="358"/>
    </location>
</feature>
<dbReference type="PANTHER" id="PTHR34975">
    <property type="entry name" value="SPORE GERMINATION PROTEIN A2"/>
    <property type="match status" value="1"/>
</dbReference>
<reference evidence="10" key="1">
    <citation type="submission" date="2015-07" db="EMBL/GenBank/DDBJ databases">
        <title>Draft Genome Sequence of Oceanobacillus picturae Heshi-B3 that Was Isolated from Fermented Rice Bran with Aging Salted Mackerel, Which Was Named Heshiko as Traditional Fermented Seafood in Japan.</title>
        <authorList>
            <person name="Akuzawa S."/>
            <person name="Nakagawa J."/>
            <person name="Kanekatsu T."/>
            <person name="Kanesaki Y."/>
            <person name="Suzuki T."/>
        </authorList>
    </citation>
    <scope>NUCLEOTIDE SEQUENCE [LARGE SCALE GENOMIC DNA]</scope>
    <source>
        <strain evidence="10">Heshi-B3</strain>
    </source>
</reference>
<evidence type="ECO:0000256" key="7">
    <source>
        <dbReference type="ARBA" id="ARBA00023136"/>
    </source>
</evidence>
<dbReference type="Proteomes" id="UP000052946">
    <property type="component" value="Unassembled WGS sequence"/>
</dbReference>
<dbReference type="PANTHER" id="PTHR34975:SF2">
    <property type="entry name" value="SPORE GERMINATION PROTEIN A2"/>
    <property type="match status" value="1"/>
</dbReference>